<reference evidence="2 3" key="1">
    <citation type="submission" date="2024-08" db="EMBL/GenBank/DDBJ databases">
        <title>Gnathostoma spinigerum genome.</title>
        <authorList>
            <person name="Gonzalez-Bertolin B."/>
            <person name="Monzon S."/>
            <person name="Zaballos A."/>
            <person name="Jimenez P."/>
            <person name="Dekumyoy P."/>
            <person name="Varona S."/>
            <person name="Cuesta I."/>
            <person name="Sumanam S."/>
            <person name="Adisakwattana P."/>
            <person name="Gasser R.B."/>
            <person name="Hernandez-Gonzalez A."/>
            <person name="Young N.D."/>
            <person name="Perteguer M.J."/>
        </authorList>
    </citation>
    <scope>NUCLEOTIDE SEQUENCE [LARGE SCALE GENOMIC DNA]</scope>
    <source>
        <strain evidence="2">AL3</strain>
        <tissue evidence="2">Liver</tissue>
    </source>
</reference>
<evidence type="ECO:0000313" key="2">
    <source>
        <dbReference type="EMBL" id="MFH4983212.1"/>
    </source>
</evidence>
<sequence length="73" mass="8100">MKSLSVVIFIAALFLTLITVCEARYRLREPSGRSFVLPADLTRQKRMSAPLMPLADAGIPLSLERSPKTVVKK</sequence>
<dbReference type="Proteomes" id="UP001608902">
    <property type="component" value="Unassembled WGS sequence"/>
</dbReference>
<protein>
    <submittedName>
        <fullName evidence="2">Uncharacterized protein</fullName>
    </submittedName>
</protein>
<feature type="chain" id="PRO_5044792910" evidence="1">
    <location>
        <begin position="24"/>
        <end position="73"/>
    </location>
</feature>
<dbReference type="EMBL" id="JBGFUD010011454">
    <property type="protein sequence ID" value="MFH4983212.1"/>
    <property type="molecule type" value="Genomic_DNA"/>
</dbReference>
<keyword evidence="3" id="KW-1185">Reference proteome</keyword>
<feature type="signal peptide" evidence="1">
    <location>
        <begin position="1"/>
        <end position="23"/>
    </location>
</feature>
<accession>A0ABD6F1R1</accession>
<comment type="caution">
    <text evidence="2">The sequence shown here is derived from an EMBL/GenBank/DDBJ whole genome shotgun (WGS) entry which is preliminary data.</text>
</comment>
<evidence type="ECO:0000256" key="1">
    <source>
        <dbReference type="SAM" id="SignalP"/>
    </source>
</evidence>
<proteinExistence type="predicted"/>
<keyword evidence="1" id="KW-0732">Signal</keyword>
<dbReference type="AlphaFoldDB" id="A0ABD6F1R1"/>
<organism evidence="2 3">
    <name type="scientific">Gnathostoma spinigerum</name>
    <dbReference type="NCBI Taxonomy" id="75299"/>
    <lineage>
        <taxon>Eukaryota</taxon>
        <taxon>Metazoa</taxon>
        <taxon>Ecdysozoa</taxon>
        <taxon>Nematoda</taxon>
        <taxon>Chromadorea</taxon>
        <taxon>Rhabditida</taxon>
        <taxon>Spirurina</taxon>
        <taxon>Gnathostomatomorpha</taxon>
        <taxon>Gnathostomatoidea</taxon>
        <taxon>Gnathostomatidae</taxon>
        <taxon>Gnathostoma</taxon>
    </lineage>
</organism>
<gene>
    <name evidence="2" type="ORF">AB6A40_009921</name>
</gene>
<evidence type="ECO:0000313" key="3">
    <source>
        <dbReference type="Proteomes" id="UP001608902"/>
    </source>
</evidence>
<name>A0ABD6F1R1_9BILA</name>